<comment type="caution">
    <text evidence="3">The sequence shown here is derived from an EMBL/GenBank/DDBJ whole genome shotgun (WGS) entry which is preliminary data.</text>
</comment>
<protein>
    <submittedName>
        <fullName evidence="3">FxsA family protein</fullName>
    </submittedName>
</protein>
<reference evidence="3" key="1">
    <citation type="submission" date="2022-10" db="EMBL/GenBank/DDBJ databases">
        <title>The WGS of Solirubrobacter sp. CPCC 204708.</title>
        <authorList>
            <person name="Jiang Z."/>
        </authorList>
    </citation>
    <scope>NUCLEOTIDE SEQUENCE</scope>
    <source>
        <strain evidence="3">CPCC 204708</strain>
    </source>
</reference>
<keyword evidence="2" id="KW-0472">Membrane</keyword>
<evidence type="ECO:0000313" key="4">
    <source>
        <dbReference type="Proteomes" id="UP001147700"/>
    </source>
</evidence>
<dbReference type="RefSeq" id="WP_202957756.1">
    <property type="nucleotide sequence ID" value="NZ_JAPCID010000030.1"/>
</dbReference>
<dbReference type="InterPro" id="IPR007313">
    <property type="entry name" value="FxsA"/>
</dbReference>
<gene>
    <name evidence="3" type="ORF">OJ962_20210</name>
</gene>
<dbReference type="PANTHER" id="PTHR35335">
    <property type="entry name" value="UPF0716 PROTEIN FXSA"/>
    <property type="match status" value="1"/>
</dbReference>
<dbReference type="Pfam" id="PF04186">
    <property type="entry name" value="FxsA"/>
    <property type="match status" value="1"/>
</dbReference>
<proteinExistence type="predicted"/>
<feature type="region of interest" description="Disordered" evidence="1">
    <location>
        <begin position="129"/>
        <end position="157"/>
    </location>
</feature>
<evidence type="ECO:0000313" key="3">
    <source>
        <dbReference type="EMBL" id="MDA0139837.1"/>
    </source>
</evidence>
<feature type="transmembrane region" description="Helical" evidence="2">
    <location>
        <begin position="27"/>
        <end position="47"/>
    </location>
</feature>
<keyword evidence="2" id="KW-1133">Transmembrane helix</keyword>
<keyword evidence="4" id="KW-1185">Reference proteome</keyword>
<dbReference type="NCBIfam" id="NF008528">
    <property type="entry name" value="PRK11463.1-2"/>
    <property type="match status" value="1"/>
</dbReference>
<organism evidence="3 4">
    <name type="scientific">Solirubrobacter deserti</name>
    <dbReference type="NCBI Taxonomy" id="2282478"/>
    <lineage>
        <taxon>Bacteria</taxon>
        <taxon>Bacillati</taxon>
        <taxon>Actinomycetota</taxon>
        <taxon>Thermoleophilia</taxon>
        <taxon>Solirubrobacterales</taxon>
        <taxon>Solirubrobacteraceae</taxon>
        <taxon>Solirubrobacter</taxon>
    </lineage>
</organism>
<name>A0ABT4RMP0_9ACTN</name>
<accession>A0ABT4RMP0</accession>
<dbReference type="Proteomes" id="UP001147700">
    <property type="component" value="Unassembled WGS sequence"/>
</dbReference>
<dbReference type="EMBL" id="JAPCID010000030">
    <property type="protein sequence ID" value="MDA0139837.1"/>
    <property type="molecule type" value="Genomic_DNA"/>
</dbReference>
<keyword evidence="2" id="KW-0812">Transmembrane</keyword>
<evidence type="ECO:0000256" key="1">
    <source>
        <dbReference type="SAM" id="MobiDB-lite"/>
    </source>
</evidence>
<sequence length="157" mass="16939">MPLLLVILFIAVPIAELALLIQVGQAIGVWWTVLILIADALLGSYLLRTQGRLAWRRFNEALASGRLPHREVVDGVLVIFGGVLLLTPGFITDILGLLFLFPPTRVVLRRLLVRRGALKLVGAMPGTATPPHSGFNGNGRPQDIEGSAVDVDPPPSR</sequence>
<dbReference type="PANTHER" id="PTHR35335:SF1">
    <property type="entry name" value="UPF0716 PROTEIN FXSA"/>
    <property type="match status" value="1"/>
</dbReference>
<feature type="transmembrane region" description="Helical" evidence="2">
    <location>
        <begin position="76"/>
        <end position="101"/>
    </location>
</feature>
<evidence type="ECO:0000256" key="2">
    <source>
        <dbReference type="SAM" id="Phobius"/>
    </source>
</evidence>